<dbReference type="EMBL" id="MT142508">
    <property type="protein sequence ID" value="QJA83339.1"/>
    <property type="molecule type" value="Genomic_DNA"/>
</dbReference>
<reference evidence="2" key="1">
    <citation type="submission" date="2020-03" db="EMBL/GenBank/DDBJ databases">
        <title>The deep terrestrial virosphere.</title>
        <authorList>
            <person name="Holmfeldt K."/>
            <person name="Nilsson E."/>
            <person name="Simone D."/>
            <person name="Lopez-Fernandez M."/>
            <person name="Wu X."/>
            <person name="de Brujin I."/>
            <person name="Lundin D."/>
            <person name="Andersson A."/>
            <person name="Bertilsson S."/>
            <person name="Dopson M."/>
        </authorList>
    </citation>
    <scope>NUCLEOTIDE SEQUENCE</scope>
    <source>
        <strain evidence="3">MM415A00294</strain>
        <strain evidence="2">MM415B00522</strain>
    </source>
</reference>
<gene>
    <name evidence="3" type="ORF">MM415A00294_0037</name>
    <name evidence="2" type="ORF">MM415B00522_0037</name>
</gene>
<evidence type="ECO:0000313" key="2">
    <source>
        <dbReference type="EMBL" id="QJA64327.1"/>
    </source>
</evidence>
<proteinExistence type="predicted"/>
<organism evidence="2">
    <name type="scientific">viral metagenome</name>
    <dbReference type="NCBI Taxonomy" id="1070528"/>
    <lineage>
        <taxon>unclassified sequences</taxon>
        <taxon>metagenomes</taxon>
        <taxon>organismal metagenomes</taxon>
    </lineage>
</organism>
<dbReference type="AlphaFoldDB" id="A0A6M3J580"/>
<feature type="region of interest" description="Disordered" evidence="1">
    <location>
        <begin position="82"/>
        <end position="109"/>
    </location>
</feature>
<evidence type="ECO:0008006" key="4">
    <source>
        <dbReference type="Google" id="ProtNLM"/>
    </source>
</evidence>
<accession>A0A6M3J580</accession>
<evidence type="ECO:0000256" key="1">
    <source>
        <dbReference type="SAM" id="MobiDB-lite"/>
    </source>
</evidence>
<evidence type="ECO:0000313" key="3">
    <source>
        <dbReference type="EMBL" id="QJA83339.1"/>
    </source>
</evidence>
<dbReference type="EMBL" id="MT141517">
    <property type="protein sequence ID" value="QJA64327.1"/>
    <property type="molecule type" value="Genomic_DNA"/>
</dbReference>
<sequence>MTKKINWPADDSANLTHLTAQLMACAKKPGFAYYEQGYLFALRQLKQREDLGLCVKLNLQELQRAYPVLSAAGQQVPPAPLRNCQHCQPEKPSLSNAERQRQFRQRRQSQRQSDLAEIALLKTEVARLQAQLAALIDC</sequence>
<protein>
    <recommendedName>
        <fullName evidence="4">BZIP domain-containing protein</fullName>
    </recommendedName>
</protein>
<name>A0A6M3J580_9ZZZZ</name>